<feature type="transmembrane region" description="Helical" evidence="9">
    <location>
        <begin position="343"/>
        <end position="371"/>
    </location>
</feature>
<keyword evidence="2" id="KW-0813">Transport</keyword>
<dbReference type="NCBIfam" id="TIGR00794">
    <property type="entry name" value="kup"/>
    <property type="match status" value="1"/>
</dbReference>
<dbReference type="Pfam" id="PF22776">
    <property type="entry name" value="K_trans_C"/>
    <property type="match status" value="1"/>
</dbReference>
<dbReference type="GO" id="GO:0015079">
    <property type="term" value="F:potassium ion transmembrane transporter activity"/>
    <property type="evidence" value="ECO:0007669"/>
    <property type="project" value="InterPro"/>
</dbReference>
<keyword evidence="5" id="KW-0630">Potassium</keyword>
<accession>A0A397U1Q2</accession>
<sequence length="733" mass="81529">MSEIIDENRETNHDIDTKEKGQHIKKGSSALLTLSLAFKSIGIIYGDIGTSPLYVFTGIFSDPPTNSQDVYGALSLIVWSLTIVPLIKYVFIVLRADDNGEGGTFALYSLLCRHSGLSVRGNENSDDLTIANYDTMSIISSKEHPNFIKRSKTVQFVLLIVVLLGSSLVLSDGLLTPAISVISAVEGMEVRAPSLESGVVPISCIIIILLFLVQQFGTAKVGNCFAPIISLWFIAIACVGIWNITYYPKIFEAYNPYHAINYFIRNHASGFTNLGGILLAITGVEALFADLGHFNHRAIQISFPCFVYIPLLLVYTGQAARLVLEPNFYVNTFWLTTPTNPVIYWIIFILAILATIIASQAMISATFSLIYQSMKLDCFPDVKVVHTSQKVKGQIFIPGINYILMVAIVFICIIFQHSANLTNAYGVAVSSVMIITTTLVAIVIHQVWHFPIFVSVIFFLIFGIVDASFLGATLRKVQDGGWFTLVVALFLTIIMTIWRWGTDRKIRYELIHKPNLGKIFENSGKSEKNASSSITINDDSQISQEIILQKDDVVQLRLLGSENHLTRSSGIGLFYSGVGSKVPLSFSHFIKHFPIVPQNLVFITIRPIAVPIVGDNDRLIVKKIGNYECCYHATARYGYSEEVSQGRDFILKLVESIQNNDPSNKTLMKDFSNLDGITYVLGEQSFYPRPGSPLWRRVLVRMYTFLVINSRKQYDSLDIPVENTVGVGMKIAL</sequence>
<evidence type="ECO:0000256" key="6">
    <source>
        <dbReference type="ARBA" id="ARBA00022989"/>
    </source>
</evidence>
<dbReference type="Proteomes" id="UP000266673">
    <property type="component" value="Unassembled WGS sequence"/>
</dbReference>
<feature type="transmembrane region" description="Helical" evidence="9">
    <location>
        <begin position="156"/>
        <end position="175"/>
    </location>
</feature>
<dbReference type="EMBL" id="QKWP01002235">
    <property type="protein sequence ID" value="RIB04172.1"/>
    <property type="molecule type" value="Genomic_DNA"/>
</dbReference>
<comment type="subcellular location">
    <subcellularLocation>
        <location evidence="1">Membrane</location>
        <topology evidence="1">Multi-pass membrane protein</topology>
    </subcellularLocation>
</comment>
<dbReference type="Pfam" id="PF02705">
    <property type="entry name" value="K_trans"/>
    <property type="match status" value="1"/>
</dbReference>
<feature type="transmembrane region" description="Helical" evidence="9">
    <location>
        <begin position="30"/>
        <end position="50"/>
    </location>
</feature>
<evidence type="ECO:0000256" key="3">
    <source>
        <dbReference type="ARBA" id="ARBA00022538"/>
    </source>
</evidence>
<name>A0A397U1Q2_9GLOM</name>
<dbReference type="InterPro" id="IPR003855">
    <property type="entry name" value="K+_transporter"/>
</dbReference>
<dbReference type="PANTHER" id="PTHR30540:SF83">
    <property type="entry name" value="K+ POTASSIUM TRANSPORTER"/>
    <property type="match status" value="1"/>
</dbReference>
<dbReference type="InterPro" id="IPR053951">
    <property type="entry name" value="K_trans_N"/>
</dbReference>
<feature type="domain" description="K+ potassium transporter integral membrane" evidence="10">
    <location>
        <begin position="36"/>
        <end position="520"/>
    </location>
</feature>
<protein>
    <submittedName>
        <fullName evidence="12">Potassium transporter 20</fullName>
    </submittedName>
</protein>
<feature type="transmembrane region" description="Helical" evidence="9">
    <location>
        <begin position="424"/>
        <end position="445"/>
    </location>
</feature>
<feature type="domain" description="K+ potassium transporter C-terminal" evidence="11">
    <location>
        <begin position="569"/>
        <end position="732"/>
    </location>
</feature>
<keyword evidence="13" id="KW-1185">Reference proteome</keyword>
<feature type="transmembrane region" description="Helical" evidence="9">
    <location>
        <begin position="480"/>
        <end position="498"/>
    </location>
</feature>
<dbReference type="STRING" id="44941.A0A397U1Q2"/>
<evidence type="ECO:0000256" key="5">
    <source>
        <dbReference type="ARBA" id="ARBA00022958"/>
    </source>
</evidence>
<keyword evidence="7" id="KW-0406">Ion transport</keyword>
<keyword evidence="3" id="KW-0633">Potassium transport</keyword>
<evidence type="ECO:0000256" key="8">
    <source>
        <dbReference type="ARBA" id="ARBA00023136"/>
    </source>
</evidence>
<feature type="transmembrane region" description="Helical" evidence="9">
    <location>
        <begin position="267"/>
        <end position="289"/>
    </location>
</feature>
<dbReference type="InterPro" id="IPR053952">
    <property type="entry name" value="K_trans_C"/>
</dbReference>
<dbReference type="GO" id="GO:0016020">
    <property type="term" value="C:membrane"/>
    <property type="evidence" value="ECO:0007669"/>
    <property type="project" value="UniProtKB-SubCell"/>
</dbReference>
<keyword evidence="8 9" id="KW-0472">Membrane</keyword>
<evidence type="ECO:0000259" key="11">
    <source>
        <dbReference type="Pfam" id="PF22776"/>
    </source>
</evidence>
<keyword evidence="4 9" id="KW-0812">Transmembrane</keyword>
<evidence type="ECO:0000313" key="12">
    <source>
        <dbReference type="EMBL" id="RIB04172.1"/>
    </source>
</evidence>
<evidence type="ECO:0000313" key="13">
    <source>
        <dbReference type="Proteomes" id="UP000266673"/>
    </source>
</evidence>
<feature type="transmembrane region" description="Helical" evidence="9">
    <location>
        <begin position="301"/>
        <end position="323"/>
    </location>
</feature>
<proteinExistence type="predicted"/>
<dbReference type="OrthoDB" id="504708at2759"/>
<evidence type="ECO:0000256" key="9">
    <source>
        <dbReference type="SAM" id="Phobius"/>
    </source>
</evidence>
<evidence type="ECO:0000256" key="2">
    <source>
        <dbReference type="ARBA" id="ARBA00022448"/>
    </source>
</evidence>
<feature type="transmembrane region" description="Helical" evidence="9">
    <location>
        <begin position="70"/>
        <end position="91"/>
    </location>
</feature>
<feature type="transmembrane region" description="Helical" evidence="9">
    <location>
        <begin position="399"/>
        <end position="418"/>
    </location>
</feature>
<evidence type="ECO:0000256" key="4">
    <source>
        <dbReference type="ARBA" id="ARBA00022692"/>
    </source>
</evidence>
<feature type="transmembrane region" description="Helical" evidence="9">
    <location>
        <begin position="452"/>
        <end position="474"/>
    </location>
</feature>
<feature type="transmembrane region" description="Helical" evidence="9">
    <location>
        <begin position="195"/>
        <end position="213"/>
    </location>
</feature>
<dbReference type="PANTHER" id="PTHR30540">
    <property type="entry name" value="OSMOTIC STRESS POTASSIUM TRANSPORTER"/>
    <property type="match status" value="1"/>
</dbReference>
<dbReference type="AlphaFoldDB" id="A0A397U1Q2"/>
<evidence type="ECO:0000259" key="10">
    <source>
        <dbReference type="Pfam" id="PF02705"/>
    </source>
</evidence>
<evidence type="ECO:0000256" key="7">
    <source>
        <dbReference type="ARBA" id="ARBA00023065"/>
    </source>
</evidence>
<keyword evidence="6 9" id="KW-1133">Transmembrane helix</keyword>
<reference evidence="12 13" key="1">
    <citation type="submission" date="2018-06" db="EMBL/GenBank/DDBJ databases">
        <title>Comparative genomics reveals the genomic features of Rhizophagus irregularis, R. cerebriforme, R. diaphanum and Gigaspora rosea, and their symbiotic lifestyle signature.</title>
        <authorList>
            <person name="Morin E."/>
            <person name="San Clemente H."/>
            <person name="Chen E.C.H."/>
            <person name="De La Providencia I."/>
            <person name="Hainaut M."/>
            <person name="Kuo A."/>
            <person name="Kohler A."/>
            <person name="Murat C."/>
            <person name="Tang N."/>
            <person name="Roy S."/>
            <person name="Loubradou J."/>
            <person name="Henrissat B."/>
            <person name="Grigoriev I.V."/>
            <person name="Corradi N."/>
            <person name="Roux C."/>
            <person name="Martin F.M."/>
        </authorList>
    </citation>
    <scope>NUCLEOTIDE SEQUENCE [LARGE SCALE GENOMIC DNA]</scope>
    <source>
        <strain evidence="12 13">DAOM 194757</strain>
    </source>
</reference>
<evidence type="ECO:0000256" key="1">
    <source>
        <dbReference type="ARBA" id="ARBA00004141"/>
    </source>
</evidence>
<feature type="transmembrane region" description="Helical" evidence="9">
    <location>
        <begin position="225"/>
        <end position="247"/>
    </location>
</feature>
<comment type="caution">
    <text evidence="12">The sequence shown here is derived from an EMBL/GenBank/DDBJ whole genome shotgun (WGS) entry which is preliminary data.</text>
</comment>
<organism evidence="12 13">
    <name type="scientific">Gigaspora rosea</name>
    <dbReference type="NCBI Taxonomy" id="44941"/>
    <lineage>
        <taxon>Eukaryota</taxon>
        <taxon>Fungi</taxon>
        <taxon>Fungi incertae sedis</taxon>
        <taxon>Mucoromycota</taxon>
        <taxon>Glomeromycotina</taxon>
        <taxon>Glomeromycetes</taxon>
        <taxon>Diversisporales</taxon>
        <taxon>Gigasporaceae</taxon>
        <taxon>Gigaspora</taxon>
    </lineage>
</organism>
<gene>
    <name evidence="12" type="ORF">C2G38_2223052</name>
</gene>